<dbReference type="GO" id="GO:0004817">
    <property type="term" value="F:cysteine-tRNA ligase activity"/>
    <property type="evidence" value="ECO:0007669"/>
    <property type="project" value="UniProtKB-UniRule"/>
</dbReference>
<dbReference type="GO" id="GO:0008270">
    <property type="term" value="F:zinc ion binding"/>
    <property type="evidence" value="ECO:0007669"/>
    <property type="project" value="UniProtKB-UniRule"/>
</dbReference>
<evidence type="ECO:0000256" key="1">
    <source>
        <dbReference type="ARBA" id="ARBA00011245"/>
    </source>
</evidence>
<dbReference type="Gene3D" id="1.20.120.1910">
    <property type="entry name" value="Cysteine-tRNA ligase, C-terminal anti-codon recognition domain"/>
    <property type="match status" value="1"/>
</dbReference>
<dbReference type="InterPro" id="IPR015803">
    <property type="entry name" value="Cys-tRNA-ligase"/>
</dbReference>
<dbReference type="InterPro" id="IPR024909">
    <property type="entry name" value="Cys-tRNA/MSH_ligase"/>
</dbReference>
<feature type="binding site" evidence="9">
    <location>
        <position position="255"/>
    </location>
    <ligand>
        <name>Zn(2+)</name>
        <dbReference type="ChEBI" id="CHEBI:29105"/>
    </ligand>
</feature>
<evidence type="ECO:0000256" key="6">
    <source>
        <dbReference type="ARBA" id="ARBA00022840"/>
    </source>
</evidence>
<name>A0A0G1HDI1_UNCKA</name>
<keyword evidence="8 9" id="KW-0030">Aminoacyl-tRNA synthetase</keyword>
<keyword evidence="9" id="KW-0963">Cytoplasm</keyword>
<feature type="short sequence motif" description="'HIGH' region" evidence="9">
    <location>
        <begin position="31"/>
        <end position="41"/>
    </location>
</feature>
<keyword evidence="2 9" id="KW-0436">Ligase</keyword>
<dbReference type="PANTHER" id="PTHR10890:SF3">
    <property type="entry name" value="CYSTEINE--TRNA LIGASE, CYTOPLASMIC"/>
    <property type="match status" value="1"/>
</dbReference>
<dbReference type="Proteomes" id="UP000034128">
    <property type="component" value="Unassembled WGS sequence"/>
</dbReference>
<keyword evidence="6 9" id="KW-0067">ATP-binding</keyword>
<dbReference type="SUPFAM" id="SSF52374">
    <property type="entry name" value="Nucleotidylyl transferase"/>
    <property type="match status" value="1"/>
</dbReference>
<dbReference type="PANTHER" id="PTHR10890">
    <property type="entry name" value="CYSTEINYL-TRNA SYNTHETASE"/>
    <property type="match status" value="1"/>
</dbReference>
<evidence type="ECO:0000313" key="12">
    <source>
        <dbReference type="Proteomes" id="UP000034128"/>
    </source>
</evidence>
<evidence type="ECO:0000256" key="3">
    <source>
        <dbReference type="ARBA" id="ARBA00022723"/>
    </source>
</evidence>
<evidence type="ECO:0000313" key="11">
    <source>
        <dbReference type="EMBL" id="KKT45446.1"/>
    </source>
</evidence>
<dbReference type="NCBIfam" id="TIGR00435">
    <property type="entry name" value="cysS"/>
    <property type="match status" value="1"/>
</dbReference>
<feature type="binding site" evidence="9">
    <location>
        <position position="226"/>
    </location>
    <ligand>
        <name>Zn(2+)</name>
        <dbReference type="ChEBI" id="CHEBI:29105"/>
    </ligand>
</feature>
<feature type="domain" description="tRNA synthetases class I catalytic" evidence="10">
    <location>
        <begin position="17"/>
        <end position="331"/>
    </location>
</feature>
<evidence type="ECO:0000256" key="4">
    <source>
        <dbReference type="ARBA" id="ARBA00022741"/>
    </source>
</evidence>
<dbReference type="AlphaFoldDB" id="A0A0G1HDI1"/>
<dbReference type="STRING" id="1619110.UW36_C0005G0025"/>
<dbReference type="EC" id="6.1.1.16" evidence="9"/>
<dbReference type="GO" id="GO:0005829">
    <property type="term" value="C:cytosol"/>
    <property type="evidence" value="ECO:0007669"/>
    <property type="project" value="TreeGrafter"/>
</dbReference>
<gene>
    <name evidence="9" type="primary">cysS</name>
    <name evidence="11" type="ORF">UW36_C0005G0025</name>
</gene>
<dbReference type="Gene3D" id="3.40.50.620">
    <property type="entry name" value="HUPs"/>
    <property type="match status" value="1"/>
</dbReference>
<organism evidence="11 12">
    <name type="scientific">candidate division WWE3 bacterium GW2011_GWA2_44_16</name>
    <dbReference type="NCBI Taxonomy" id="1619110"/>
    <lineage>
        <taxon>Bacteria</taxon>
        <taxon>Katanobacteria</taxon>
    </lineage>
</organism>
<reference evidence="11 12" key="1">
    <citation type="journal article" date="2015" name="Nature">
        <title>rRNA introns, odd ribosomes, and small enigmatic genomes across a large radiation of phyla.</title>
        <authorList>
            <person name="Brown C.T."/>
            <person name="Hug L.A."/>
            <person name="Thomas B.C."/>
            <person name="Sharon I."/>
            <person name="Castelle C.J."/>
            <person name="Singh A."/>
            <person name="Wilkins M.J."/>
            <person name="Williams K.H."/>
            <person name="Banfield J.F."/>
        </authorList>
    </citation>
    <scope>NUCLEOTIDE SEQUENCE [LARGE SCALE GENOMIC DNA]</scope>
</reference>
<feature type="short sequence motif" description="'KMSKS' region" evidence="9">
    <location>
        <begin position="283"/>
        <end position="287"/>
    </location>
</feature>
<dbReference type="GO" id="GO:0005524">
    <property type="term" value="F:ATP binding"/>
    <property type="evidence" value="ECO:0007669"/>
    <property type="project" value="UniProtKB-UniRule"/>
</dbReference>
<dbReference type="InterPro" id="IPR014729">
    <property type="entry name" value="Rossmann-like_a/b/a_fold"/>
</dbReference>
<comment type="subunit">
    <text evidence="1 9">Monomer.</text>
</comment>
<sequence length="465" mass="53443">MALSLYNSLTKQVQEVQPLDLGVVRMYACGPTVYSYAHIGNFRTFALSDFIVRTLKFNGYQVKFIMNITDVGHLTGDNQGDADTGEDRLELSASREGKSVKDIVSFYTKQFMTDYEKLNLIKPEKFTQATQYIKEQIDLIRRLKEKGYTYQIEDGVYFDTSKFKDYGHLSGFTEETIKEGARVEPNPQKKHPVDFALWKFSPPYSTRWQEWESPWGIGYPGWHVECSAMIFKELGEQIDIHVGGEDHKTIHHQNEIAQSESASGKKFSQFWAHCTFLQVDGGKMGKSEGNAYTLLDLESKRYLPAALRYFYMTGHYRKPLNFTWEALGNAQNSLKRLFEAVSAYNVSKDSTGRVSDDYVQKFERSINDDINMPKALSVTWDLVKSDLQEDVKVATLLKLDEVLGFGFDSLIGFEIPKEVGDLARTRWEYKKVGIWDKADFIRREVDKMGFSIEDSDGGYKVKKRF</sequence>
<comment type="subcellular location">
    <subcellularLocation>
        <location evidence="9">Cytoplasm</location>
    </subcellularLocation>
</comment>
<keyword evidence="7 9" id="KW-0648">Protein biosynthesis</keyword>
<evidence type="ECO:0000256" key="2">
    <source>
        <dbReference type="ARBA" id="ARBA00022598"/>
    </source>
</evidence>
<dbReference type="PRINTS" id="PR00983">
    <property type="entry name" value="TRNASYNTHCYS"/>
</dbReference>
<dbReference type="SUPFAM" id="SSF47323">
    <property type="entry name" value="Anticodon-binding domain of a subclass of class I aminoacyl-tRNA synthetases"/>
    <property type="match status" value="1"/>
</dbReference>
<evidence type="ECO:0000259" key="10">
    <source>
        <dbReference type="Pfam" id="PF01406"/>
    </source>
</evidence>
<protein>
    <recommendedName>
        <fullName evidence="9">Cysteine--tRNA ligase</fullName>
        <ecNumber evidence="9">6.1.1.16</ecNumber>
    </recommendedName>
    <alternativeName>
        <fullName evidence="9">Cysteinyl-tRNA synthetase</fullName>
        <shortName evidence="9">CysRS</shortName>
    </alternativeName>
</protein>
<dbReference type="Pfam" id="PF01406">
    <property type="entry name" value="tRNA-synt_1e"/>
    <property type="match status" value="1"/>
</dbReference>
<dbReference type="InterPro" id="IPR009080">
    <property type="entry name" value="tRNAsynth_Ia_anticodon-bd"/>
</dbReference>
<dbReference type="InterPro" id="IPR032678">
    <property type="entry name" value="tRNA-synt_1_cat_dom"/>
</dbReference>
<feature type="binding site" evidence="9">
    <location>
        <position position="251"/>
    </location>
    <ligand>
        <name>Zn(2+)</name>
        <dbReference type="ChEBI" id="CHEBI:29105"/>
    </ligand>
</feature>
<evidence type="ECO:0000256" key="7">
    <source>
        <dbReference type="ARBA" id="ARBA00022917"/>
    </source>
</evidence>
<evidence type="ECO:0000256" key="5">
    <source>
        <dbReference type="ARBA" id="ARBA00022833"/>
    </source>
</evidence>
<comment type="similarity">
    <text evidence="9">Belongs to the class-I aminoacyl-tRNA synthetase family.</text>
</comment>
<keyword evidence="3 9" id="KW-0479">Metal-binding</keyword>
<comment type="cofactor">
    <cofactor evidence="9">
        <name>Zn(2+)</name>
        <dbReference type="ChEBI" id="CHEBI:29105"/>
    </cofactor>
    <text evidence="9">Binds 1 zinc ion per subunit.</text>
</comment>
<keyword evidence="5 9" id="KW-0862">Zinc</keyword>
<feature type="binding site" evidence="9">
    <location>
        <position position="286"/>
    </location>
    <ligand>
        <name>ATP</name>
        <dbReference type="ChEBI" id="CHEBI:30616"/>
    </ligand>
</feature>
<comment type="caution">
    <text evidence="11">The sequence shown here is derived from an EMBL/GenBank/DDBJ whole genome shotgun (WGS) entry which is preliminary data.</text>
</comment>
<dbReference type="HAMAP" id="MF_00041">
    <property type="entry name" value="Cys_tRNA_synth"/>
    <property type="match status" value="1"/>
</dbReference>
<dbReference type="EMBL" id="LCIA01000005">
    <property type="protein sequence ID" value="KKT45446.1"/>
    <property type="molecule type" value="Genomic_DNA"/>
</dbReference>
<comment type="catalytic activity">
    <reaction evidence="9">
        <text>tRNA(Cys) + L-cysteine + ATP = L-cysteinyl-tRNA(Cys) + AMP + diphosphate</text>
        <dbReference type="Rhea" id="RHEA:17773"/>
        <dbReference type="Rhea" id="RHEA-COMP:9661"/>
        <dbReference type="Rhea" id="RHEA-COMP:9679"/>
        <dbReference type="ChEBI" id="CHEBI:30616"/>
        <dbReference type="ChEBI" id="CHEBI:33019"/>
        <dbReference type="ChEBI" id="CHEBI:35235"/>
        <dbReference type="ChEBI" id="CHEBI:78442"/>
        <dbReference type="ChEBI" id="CHEBI:78517"/>
        <dbReference type="ChEBI" id="CHEBI:456215"/>
        <dbReference type="EC" id="6.1.1.16"/>
    </reaction>
</comment>
<evidence type="ECO:0000256" key="9">
    <source>
        <dbReference type="HAMAP-Rule" id="MF_00041"/>
    </source>
</evidence>
<feature type="binding site" evidence="9">
    <location>
        <position position="29"/>
    </location>
    <ligand>
        <name>Zn(2+)</name>
        <dbReference type="ChEBI" id="CHEBI:29105"/>
    </ligand>
</feature>
<dbReference type="PATRIC" id="fig|1619110.3.peg.264"/>
<accession>A0A0G1HDI1</accession>
<proteinExistence type="inferred from homology"/>
<evidence type="ECO:0000256" key="8">
    <source>
        <dbReference type="ARBA" id="ARBA00023146"/>
    </source>
</evidence>
<keyword evidence="4 9" id="KW-0547">Nucleotide-binding</keyword>
<dbReference type="GO" id="GO:0006423">
    <property type="term" value="P:cysteinyl-tRNA aminoacylation"/>
    <property type="evidence" value="ECO:0007669"/>
    <property type="project" value="UniProtKB-UniRule"/>
</dbReference>